<dbReference type="AlphaFoldDB" id="A0A547PF93"/>
<sequence length="374" mass="37639">MVALGVALGGMGLALASPAAAQGKSPRAGDKIANSYICVFNKQDVSRGNARAEAARLNNANGGQLKRVYRNSIRGFSTNMSATAVERMARLSPNISFCEQDQVVTTQQRGKPPKGGGGDTSPSQSTPWGIARVNGGGAGNFATAWVIDSGIDLDHPDLNVDTSRSFNSVGRNADDQNGHGTHVAGTIAAIDNAIGVIGVAPGAPVVAVRVLDRRGSGSTSGVIAGVDFVAANGSGGDVANMSLGGGISTALDDAVAAAAQASGVRFVIAAGNESRDANLSSPARVNGNGIYTISAFAQGDVFASFSNFGNPPVDYASPGVAVSSTWKSGGYNTISGTSMAAPHFAGILLQSGSTNDGVVSGDRDNTADVIRVVQ</sequence>
<protein>
    <submittedName>
        <fullName evidence="10">S8 family peptidase</fullName>
    </submittedName>
</protein>
<dbReference type="PANTHER" id="PTHR43806">
    <property type="entry name" value="PEPTIDASE S8"/>
    <property type="match status" value="1"/>
</dbReference>
<dbReference type="PRINTS" id="PR00723">
    <property type="entry name" value="SUBTILISIN"/>
</dbReference>
<feature type="signal peptide" evidence="8">
    <location>
        <begin position="1"/>
        <end position="21"/>
    </location>
</feature>
<dbReference type="Gene3D" id="3.30.70.80">
    <property type="entry name" value="Peptidase S8 propeptide/proteinase inhibitor I9"/>
    <property type="match status" value="1"/>
</dbReference>
<dbReference type="PROSITE" id="PS00136">
    <property type="entry name" value="SUBTILASE_ASP"/>
    <property type="match status" value="1"/>
</dbReference>
<dbReference type="InterPro" id="IPR050131">
    <property type="entry name" value="Peptidase_S8_subtilisin-like"/>
</dbReference>
<dbReference type="InterPro" id="IPR022398">
    <property type="entry name" value="Peptidase_S8_His-AS"/>
</dbReference>
<evidence type="ECO:0000259" key="9">
    <source>
        <dbReference type="Pfam" id="PF00082"/>
    </source>
</evidence>
<dbReference type="SUPFAM" id="SSF54897">
    <property type="entry name" value="Protease propeptides/inhibitors"/>
    <property type="match status" value="1"/>
</dbReference>
<dbReference type="PROSITE" id="PS51892">
    <property type="entry name" value="SUBTILASE"/>
    <property type="match status" value="1"/>
</dbReference>
<reference evidence="10 11" key="1">
    <citation type="submission" date="2019-06" db="EMBL/GenBank/DDBJ databases">
        <title>Erythrobacter insulae sp. nov., isolated from a tidal flat.</title>
        <authorList>
            <person name="Yoon J.-H."/>
        </authorList>
    </citation>
    <scope>NUCLEOTIDE SEQUENCE [LARGE SCALE GENOMIC DNA]</scope>
    <source>
        <strain evidence="10 11">JBTF-M21</strain>
    </source>
</reference>
<proteinExistence type="inferred from homology"/>
<evidence type="ECO:0000256" key="6">
    <source>
        <dbReference type="RuleBase" id="RU003355"/>
    </source>
</evidence>
<feature type="region of interest" description="Disordered" evidence="7">
    <location>
        <begin position="103"/>
        <end position="129"/>
    </location>
</feature>
<evidence type="ECO:0000256" key="2">
    <source>
        <dbReference type="ARBA" id="ARBA00022670"/>
    </source>
</evidence>
<accession>A0A547PF93</accession>
<dbReference type="PANTHER" id="PTHR43806:SF11">
    <property type="entry name" value="CEREVISIN-RELATED"/>
    <property type="match status" value="1"/>
</dbReference>
<dbReference type="InterPro" id="IPR037045">
    <property type="entry name" value="S8pro/Inhibitor_I9_sf"/>
</dbReference>
<feature type="chain" id="PRO_5022135849" evidence="8">
    <location>
        <begin position="22"/>
        <end position="374"/>
    </location>
</feature>
<dbReference type="Pfam" id="PF00082">
    <property type="entry name" value="Peptidase_S8"/>
    <property type="match status" value="1"/>
</dbReference>
<gene>
    <name evidence="10" type="ORF">FGU71_09420</name>
</gene>
<comment type="caution">
    <text evidence="10">The sequence shown here is derived from an EMBL/GenBank/DDBJ whole genome shotgun (WGS) entry which is preliminary data.</text>
</comment>
<keyword evidence="11" id="KW-1185">Reference proteome</keyword>
<dbReference type="EMBL" id="VHJK01000001">
    <property type="protein sequence ID" value="TRD12809.1"/>
    <property type="molecule type" value="Genomic_DNA"/>
</dbReference>
<dbReference type="InterPro" id="IPR000209">
    <property type="entry name" value="Peptidase_S8/S53_dom"/>
</dbReference>
<keyword evidence="2 5" id="KW-0645">Protease</keyword>
<dbReference type="Proteomes" id="UP000316343">
    <property type="component" value="Unassembled WGS sequence"/>
</dbReference>
<dbReference type="GO" id="GO:0004252">
    <property type="term" value="F:serine-type endopeptidase activity"/>
    <property type="evidence" value="ECO:0007669"/>
    <property type="project" value="UniProtKB-UniRule"/>
</dbReference>
<dbReference type="PROSITE" id="PS00138">
    <property type="entry name" value="SUBTILASE_SER"/>
    <property type="match status" value="1"/>
</dbReference>
<keyword evidence="4 5" id="KW-0720">Serine protease</keyword>
<comment type="similarity">
    <text evidence="1 5 6">Belongs to the peptidase S8 family.</text>
</comment>
<evidence type="ECO:0000313" key="10">
    <source>
        <dbReference type="EMBL" id="TRD12809.1"/>
    </source>
</evidence>
<feature type="active site" description="Charge relay system" evidence="5">
    <location>
        <position position="179"/>
    </location>
</feature>
<evidence type="ECO:0000256" key="4">
    <source>
        <dbReference type="ARBA" id="ARBA00022825"/>
    </source>
</evidence>
<evidence type="ECO:0000256" key="8">
    <source>
        <dbReference type="SAM" id="SignalP"/>
    </source>
</evidence>
<dbReference type="GO" id="GO:0005615">
    <property type="term" value="C:extracellular space"/>
    <property type="evidence" value="ECO:0007669"/>
    <property type="project" value="TreeGrafter"/>
</dbReference>
<organism evidence="10 11">
    <name type="scientific">Erythrobacter insulae</name>
    <dbReference type="NCBI Taxonomy" id="2584124"/>
    <lineage>
        <taxon>Bacteria</taxon>
        <taxon>Pseudomonadati</taxon>
        <taxon>Pseudomonadota</taxon>
        <taxon>Alphaproteobacteria</taxon>
        <taxon>Sphingomonadales</taxon>
        <taxon>Erythrobacteraceae</taxon>
        <taxon>Erythrobacter/Porphyrobacter group</taxon>
        <taxon>Erythrobacter</taxon>
    </lineage>
</organism>
<keyword evidence="3 5" id="KW-0378">Hydrolase</keyword>
<feature type="domain" description="Peptidase S8/S53" evidence="9">
    <location>
        <begin position="146"/>
        <end position="351"/>
    </location>
</feature>
<evidence type="ECO:0000256" key="5">
    <source>
        <dbReference type="PROSITE-ProRule" id="PRU01240"/>
    </source>
</evidence>
<feature type="active site" description="Charge relay system" evidence="5">
    <location>
        <position position="148"/>
    </location>
</feature>
<dbReference type="SUPFAM" id="SSF52743">
    <property type="entry name" value="Subtilisin-like"/>
    <property type="match status" value="1"/>
</dbReference>
<evidence type="ECO:0000256" key="3">
    <source>
        <dbReference type="ARBA" id="ARBA00022801"/>
    </source>
</evidence>
<dbReference type="PROSITE" id="PS00137">
    <property type="entry name" value="SUBTILASE_HIS"/>
    <property type="match status" value="1"/>
</dbReference>
<name>A0A547PF93_9SPHN</name>
<keyword evidence="8" id="KW-0732">Signal</keyword>
<dbReference type="Gene3D" id="3.40.50.200">
    <property type="entry name" value="Peptidase S8/S53 domain"/>
    <property type="match status" value="1"/>
</dbReference>
<dbReference type="GO" id="GO:0006508">
    <property type="term" value="P:proteolysis"/>
    <property type="evidence" value="ECO:0007669"/>
    <property type="project" value="UniProtKB-KW"/>
</dbReference>
<evidence type="ECO:0000256" key="1">
    <source>
        <dbReference type="ARBA" id="ARBA00011073"/>
    </source>
</evidence>
<dbReference type="InterPro" id="IPR023828">
    <property type="entry name" value="Peptidase_S8_Ser-AS"/>
</dbReference>
<feature type="active site" description="Charge relay system" evidence="5">
    <location>
        <position position="338"/>
    </location>
</feature>
<evidence type="ECO:0000313" key="11">
    <source>
        <dbReference type="Proteomes" id="UP000316343"/>
    </source>
</evidence>
<dbReference type="InterPro" id="IPR023827">
    <property type="entry name" value="Peptidase_S8_Asp-AS"/>
</dbReference>
<dbReference type="InterPro" id="IPR036852">
    <property type="entry name" value="Peptidase_S8/S53_dom_sf"/>
</dbReference>
<evidence type="ECO:0000256" key="7">
    <source>
        <dbReference type="SAM" id="MobiDB-lite"/>
    </source>
</evidence>
<dbReference type="InterPro" id="IPR015500">
    <property type="entry name" value="Peptidase_S8_subtilisin-rel"/>
</dbReference>
<dbReference type="OrthoDB" id="9816306at2"/>